<accession>A0ABX5P0A6</accession>
<keyword evidence="3" id="KW-1185">Reference proteome</keyword>
<evidence type="ECO:0000313" key="3">
    <source>
        <dbReference type="Proteomes" id="UP000248116"/>
    </source>
</evidence>
<protein>
    <submittedName>
        <fullName evidence="2">Uncharacterized protein</fullName>
    </submittedName>
</protein>
<evidence type="ECO:0000256" key="1">
    <source>
        <dbReference type="SAM" id="SignalP"/>
    </source>
</evidence>
<dbReference type="EMBL" id="PRCW01000094">
    <property type="protein sequence ID" value="PYD47175.1"/>
    <property type="molecule type" value="Genomic_DNA"/>
</dbReference>
<feature type="chain" id="PRO_5046286254" evidence="1">
    <location>
        <begin position="25"/>
        <end position="194"/>
    </location>
</feature>
<dbReference type="PROSITE" id="PS51257">
    <property type="entry name" value="PROKAR_LIPOPROTEIN"/>
    <property type="match status" value="1"/>
</dbReference>
<dbReference type="Proteomes" id="UP000248116">
    <property type="component" value="Unassembled WGS sequence"/>
</dbReference>
<organism evidence="2 3">
    <name type="scientific">Novacetimonas pomaceti</name>
    <dbReference type="NCBI Taxonomy" id="2021998"/>
    <lineage>
        <taxon>Bacteria</taxon>
        <taxon>Pseudomonadati</taxon>
        <taxon>Pseudomonadota</taxon>
        <taxon>Alphaproteobacteria</taxon>
        <taxon>Acetobacterales</taxon>
        <taxon>Acetobacteraceae</taxon>
        <taxon>Novacetimonas</taxon>
    </lineage>
</organism>
<evidence type="ECO:0000313" key="2">
    <source>
        <dbReference type="EMBL" id="PYD47175.1"/>
    </source>
</evidence>
<gene>
    <name evidence="2" type="ORF">C3920_11335</name>
</gene>
<dbReference type="InterPro" id="IPR006311">
    <property type="entry name" value="TAT_signal"/>
</dbReference>
<feature type="signal peptide" evidence="1">
    <location>
        <begin position="1"/>
        <end position="24"/>
    </location>
</feature>
<sequence>MTPNISRRTLLRAGAGTLAAGLMAACTMTKSGTTTTITLNVAEVVDYGNAVLSFASTAVSLSFVASAMGTANLTIANTVIASLKASLTAFQTAAGTSTSVSYDSASVKVAFDSILSDVEQVDKLVIAVIVGTAANLSSSVVTQARTAAGAAETLIDLLKAMVDMSGPRLRSAAPVDPDAAIGQIAIFAATQGGS</sequence>
<dbReference type="PROSITE" id="PS51318">
    <property type="entry name" value="TAT"/>
    <property type="match status" value="1"/>
</dbReference>
<proteinExistence type="predicted"/>
<comment type="caution">
    <text evidence="2">The sequence shown here is derived from an EMBL/GenBank/DDBJ whole genome shotgun (WGS) entry which is preliminary data.</text>
</comment>
<reference evidence="2 3" key="1">
    <citation type="submission" date="2018-02" db="EMBL/GenBank/DDBJ databases">
        <authorList>
            <person name="Skraban J."/>
            <person name="Trcek J."/>
        </authorList>
    </citation>
    <scope>NUCLEOTIDE SEQUENCE [LARGE SCALE GENOMIC DNA]</scope>
    <source>
        <strain evidence="2 3">AV446</strain>
    </source>
</reference>
<dbReference type="RefSeq" id="WP_110560485.1">
    <property type="nucleotide sequence ID" value="NZ_PRCW01000094.1"/>
</dbReference>
<keyword evidence="1" id="KW-0732">Signal</keyword>
<name>A0ABX5P0A6_9PROT</name>